<proteinExistence type="predicted"/>
<evidence type="ECO:0000313" key="3">
    <source>
        <dbReference type="EMBL" id="KAK2708783.1"/>
    </source>
</evidence>
<evidence type="ECO:0000256" key="2">
    <source>
        <dbReference type="SAM" id="MobiDB-lite"/>
    </source>
</evidence>
<evidence type="ECO:0008006" key="5">
    <source>
        <dbReference type="Google" id="ProtNLM"/>
    </source>
</evidence>
<feature type="coiled-coil region" evidence="1">
    <location>
        <begin position="3"/>
        <end position="112"/>
    </location>
</feature>
<protein>
    <recommendedName>
        <fullName evidence="5">Nck-associated protein 5</fullName>
    </recommendedName>
</protein>
<feature type="compositionally biased region" description="Polar residues" evidence="2">
    <location>
        <begin position="161"/>
        <end position="174"/>
    </location>
</feature>
<evidence type="ECO:0000256" key="1">
    <source>
        <dbReference type="SAM" id="Coils"/>
    </source>
</evidence>
<dbReference type="Proteomes" id="UP001187531">
    <property type="component" value="Unassembled WGS sequence"/>
</dbReference>
<sequence length="616" mass="68968">KRLQEAHGRLARLELENRTLHAKIQHSTDKSGNEDHGCCTEFLQLFQQLRAENEALLAEAEHQRRQYERCLDDVATNVVQALMAQKALQGECQRLQRRVKELEQQNVLLSMTLRKQLQGPLDTPETSSLDALLSITSDRQKTSLSWSGSSSSYRDPIISSTPKTTCRSSTSEPTCLSRPTKLPIARSYSDQPIASKGQSGTKDEGYSTMSSDGKGEMKESDLSNCSPLLVRKQLTTRSLPGRRKLDKPAIPNRSISLQETLREEKEVSDSSESSDGEGRPMFRRQMPVRLPQKNNIATSSQKKYRKRQKAKYRHSYHYEHLELVFSPLRRTHSDSEVICCVHKSRSLEECLSSIELNKSGSVAIPHPLRRSKAQAELISGNCDLISPLKTDDSCLSGFSSDCELSKSLCESNQDETLTPPDPKNVQTNLPSIRENSVELEEDSSECAWNSPSFGQSAMPNCDWPFKNCSFKWEEKSREDLSTCCSECSSIDCNVIDFASKRSSLVSRLILSDIDSPVDDKEIDTEFTRDFYRLVKFGSSRSLATSSRSLDQEEVPPPDKQVALQSVLSFIAEQQKYCSNREQADSQPVCSKSVQVSDSPTLAPVIGKRGSALEELS</sequence>
<organism evidence="3 4">
    <name type="scientific">Artemia franciscana</name>
    <name type="common">Brine shrimp</name>
    <name type="synonym">Artemia sanfranciscana</name>
    <dbReference type="NCBI Taxonomy" id="6661"/>
    <lineage>
        <taxon>Eukaryota</taxon>
        <taxon>Metazoa</taxon>
        <taxon>Ecdysozoa</taxon>
        <taxon>Arthropoda</taxon>
        <taxon>Crustacea</taxon>
        <taxon>Branchiopoda</taxon>
        <taxon>Anostraca</taxon>
        <taxon>Artemiidae</taxon>
        <taxon>Artemia</taxon>
    </lineage>
</organism>
<keyword evidence="4" id="KW-1185">Reference proteome</keyword>
<gene>
    <name evidence="3" type="ORF">QYM36_014408</name>
</gene>
<reference evidence="3" key="1">
    <citation type="submission" date="2023-07" db="EMBL/GenBank/DDBJ databases">
        <title>Chromosome-level genome assembly of Artemia franciscana.</title>
        <authorList>
            <person name="Jo E."/>
        </authorList>
    </citation>
    <scope>NUCLEOTIDE SEQUENCE</scope>
    <source>
        <tissue evidence="3">Whole body</tissue>
    </source>
</reference>
<dbReference type="EMBL" id="JAVRJZ010000018">
    <property type="protein sequence ID" value="KAK2708783.1"/>
    <property type="molecule type" value="Genomic_DNA"/>
</dbReference>
<feature type="non-terminal residue" evidence="3">
    <location>
        <position position="1"/>
    </location>
</feature>
<accession>A0AA88HGZ5</accession>
<dbReference type="PANTHER" id="PTHR21740">
    <property type="entry name" value="NCK-ASSOCIATED PROTEIN 5"/>
    <property type="match status" value="1"/>
</dbReference>
<dbReference type="PANTHER" id="PTHR21740:SF8">
    <property type="entry name" value="NCK-ASSOCIATED PROTEIN 5"/>
    <property type="match status" value="1"/>
</dbReference>
<feature type="non-terminal residue" evidence="3">
    <location>
        <position position="616"/>
    </location>
</feature>
<feature type="compositionally biased region" description="Polar residues" evidence="2">
    <location>
        <begin position="188"/>
        <end position="200"/>
    </location>
</feature>
<feature type="region of interest" description="Disordered" evidence="2">
    <location>
        <begin position="142"/>
        <end position="288"/>
    </location>
</feature>
<comment type="caution">
    <text evidence="3">The sequence shown here is derived from an EMBL/GenBank/DDBJ whole genome shotgun (WGS) entry which is preliminary data.</text>
</comment>
<dbReference type="InterPro" id="IPR026163">
    <property type="entry name" value="Nckap5l"/>
</dbReference>
<feature type="compositionally biased region" description="Low complexity" evidence="2">
    <location>
        <begin position="143"/>
        <end position="160"/>
    </location>
</feature>
<keyword evidence="1" id="KW-0175">Coiled coil</keyword>
<name>A0AA88HGZ5_ARTSF</name>
<evidence type="ECO:0000313" key="4">
    <source>
        <dbReference type="Proteomes" id="UP001187531"/>
    </source>
</evidence>
<dbReference type="AlphaFoldDB" id="A0AA88HGZ5"/>